<keyword evidence="5" id="KW-0411">Iron-sulfur</keyword>
<dbReference type="CDD" id="cd01335">
    <property type="entry name" value="Radical_SAM"/>
    <property type="match status" value="1"/>
</dbReference>
<dbReference type="Gene3D" id="3.80.30.20">
    <property type="entry name" value="tm_1862 like domain"/>
    <property type="match status" value="1"/>
</dbReference>
<evidence type="ECO:0000256" key="1">
    <source>
        <dbReference type="ARBA" id="ARBA00001966"/>
    </source>
</evidence>
<name>A0A1W1HEN1_9BACT</name>
<keyword evidence="4" id="KW-0408">Iron</keyword>
<dbReference type="EMBL" id="FWEV01000170">
    <property type="protein sequence ID" value="SLM30886.1"/>
    <property type="molecule type" value="Genomic_DNA"/>
</dbReference>
<sequence length="520" mass="60839">MKRKRILFAFFSEDMSYSSSIFGMMAKNKGWDVDFIYCQENITDTYLQEHLIRNGIPDLLAVSFKTLERSSAFQVAKIARSLGCKLIAGGIHPTVCSRDVFCSQLFDGIVVGDGLGVFSDIMDSYKVLDGSIIQGRVHENLRLYIKRLFSDTQIENIKQSKSIEILTSMGCPYSCHFCLSTKKYIEFPMETVVDEIESLTAKFDIQRIKIRDDTFSSNLKRIHQFRKLLEQKGLSFSFNLQTRTNTFSEEIAEEMLKLDVEDLGFGVESASPRILKFINKCAKIKHAYRAADICKKFGLPFKPNFLFGIPTQVQSDYERTIDFVRETKPDAIFSYYLLPFPGSYLFEYCIDKGHLPKEFMFDHYKGESKRSEYFRRFFTTPGLLSNIDYYIASKFMKQLTELDNSRKEKLIISKSKSIDNKPWIIFGTEDYFFRVAEILSRYQWRNYLGYFDFRKEAYQMRRNNNILKQFDWSQAEQPYVVAVTVHKGKYYNSVIEPLLRNKFHFLGKIISMSTYNKNQY</sequence>
<comment type="cofactor">
    <cofactor evidence="1">
        <name>[4Fe-4S] cluster</name>
        <dbReference type="ChEBI" id="CHEBI:49883"/>
    </cofactor>
</comment>
<keyword evidence="8" id="KW-1185">Reference proteome</keyword>
<protein>
    <recommendedName>
        <fullName evidence="6">Radical SAM core domain-containing protein</fullName>
    </recommendedName>
</protein>
<feature type="domain" description="Radical SAM core" evidence="6">
    <location>
        <begin position="155"/>
        <end position="381"/>
    </location>
</feature>
<gene>
    <name evidence="7" type="ORF">MTBBW1_2510004</name>
</gene>
<evidence type="ECO:0000256" key="4">
    <source>
        <dbReference type="ARBA" id="ARBA00023004"/>
    </source>
</evidence>
<dbReference type="OrthoDB" id="9804952at2"/>
<dbReference type="Gene3D" id="3.40.50.280">
    <property type="entry name" value="Cobalamin-binding domain"/>
    <property type="match status" value="1"/>
</dbReference>
<dbReference type="SFLD" id="SFLDG01123">
    <property type="entry name" value="methyltransferase_(Class_B)"/>
    <property type="match status" value="1"/>
</dbReference>
<dbReference type="PROSITE" id="PS51918">
    <property type="entry name" value="RADICAL_SAM"/>
    <property type="match status" value="1"/>
</dbReference>
<accession>A0A1W1HEN1</accession>
<dbReference type="SFLD" id="SFLDS00029">
    <property type="entry name" value="Radical_SAM"/>
    <property type="match status" value="1"/>
</dbReference>
<dbReference type="PANTHER" id="PTHR43409">
    <property type="entry name" value="ANAEROBIC MAGNESIUM-PROTOPORPHYRIN IX MONOMETHYL ESTER CYCLASE-RELATED"/>
    <property type="match status" value="1"/>
</dbReference>
<proteinExistence type="predicted"/>
<reference evidence="7 8" key="1">
    <citation type="submission" date="2017-03" db="EMBL/GenBank/DDBJ databases">
        <authorList>
            <person name="Afonso C.L."/>
            <person name="Miller P.J."/>
            <person name="Scott M.A."/>
            <person name="Spackman E."/>
            <person name="Goraichik I."/>
            <person name="Dimitrov K.M."/>
            <person name="Suarez D.L."/>
            <person name="Swayne D.E."/>
        </authorList>
    </citation>
    <scope>NUCLEOTIDE SEQUENCE [LARGE SCALE GENOMIC DNA]</scope>
    <source>
        <strain evidence="7">PRJEB14757</strain>
    </source>
</reference>
<evidence type="ECO:0000259" key="6">
    <source>
        <dbReference type="PROSITE" id="PS51918"/>
    </source>
</evidence>
<dbReference type="Proteomes" id="UP000191931">
    <property type="component" value="Unassembled WGS sequence"/>
</dbReference>
<organism evidence="7 8">
    <name type="scientific">Desulfamplus magnetovallimortis</name>
    <dbReference type="NCBI Taxonomy" id="1246637"/>
    <lineage>
        <taxon>Bacteria</taxon>
        <taxon>Pseudomonadati</taxon>
        <taxon>Thermodesulfobacteriota</taxon>
        <taxon>Desulfobacteria</taxon>
        <taxon>Desulfobacterales</taxon>
        <taxon>Desulfobacteraceae</taxon>
        <taxon>Desulfamplus</taxon>
    </lineage>
</organism>
<dbReference type="InterPro" id="IPR023404">
    <property type="entry name" value="rSAM_horseshoe"/>
</dbReference>
<dbReference type="SUPFAM" id="SSF102114">
    <property type="entry name" value="Radical SAM enzymes"/>
    <property type="match status" value="1"/>
</dbReference>
<dbReference type="SFLD" id="SFLDG01082">
    <property type="entry name" value="B12-binding_domain_containing"/>
    <property type="match status" value="1"/>
</dbReference>
<dbReference type="SMART" id="SM00729">
    <property type="entry name" value="Elp3"/>
    <property type="match status" value="1"/>
</dbReference>
<evidence type="ECO:0000313" key="8">
    <source>
        <dbReference type="Proteomes" id="UP000191931"/>
    </source>
</evidence>
<dbReference type="AlphaFoldDB" id="A0A1W1HEN1"/>
<dbReference type="Pfam" id="PF04055">
    <property type="entry name" value="Radical_SAM"/>
    <property type="match status" value="1"/>
</dbReference>
<evidence type="ECO:0000256" key="5">
    <source>
        <dbReference type="ARBA" id="ARBA00023014"/>
    </source>
</evidence>
<dbReference type="InterPro" id="IPR006638">
    <property type="entry name" value="Elp3/MiaA/NifB-like_rSAM"/>
</dbReference>
<evidence type="ECO:0000256" key="3">
    <source>
        <dbReference type="ARBA" id="ARBA00022723"/>
    </source>
</evidence>
<dbReference type="GO" id="GO:0046872">
    <property type="term" value="F:metal ion binding"/>
    <property type="evidence" value="ECO:0007669"/>
    <property type="project" value="UniProtKB-KW"/>
</dbReference>
<dbReference type="RefSeq" id="WP_080809481.1">
    <property type="nucleotide sequence ID" value="NZ_LT828568.1"/>
</dbReference>
<keyword evidence="2" id="KW-0949">S-adenosyl-L-methionine</keyword>
<evidence type="ECO:0000256" key="2">
    <source>
        <dbReference type="ARBA" id="ARBA00022691"/>
    </source>
</evidence>
<dbReference type="InterPro" id="IPR051198">
    <property type="entry name" value="BchE-like"/>
</dbReference>
<dbReference type="InterPro" id="IPR058240">
    <property type="entry name" value="rSAM_sf"/>
</dbReference>
<dbReference type="InterPro" id="IPR007197">
    <property type="entry name" value="rSAM"/>
</dbReference>
<evidence type="ECO:0000313" key="7">
    <source>
        <dbReference type="EMBL" id="SLM30886.1"/>
    </source>
</evidence>
<keyword evidence="3" id="KW-0479">Metal-binding</keyword>
<dbReference type="InterPro" id="IPR034466">
    <property type="entry name" value="Methyltransferase_Class_B"/>
</dbReference>
<dbReference type="STRING" id="1246637.MTBBW1_2510004"/>
<dbReference type="GO" id="GO:0051539">
    <property type="term" value="F:4 iron, 4 sulfur cluster binding"/>
    <property type="evidence" value="ECO:0007669"/>
    <property type="project" value="UniProtKB-KW"/>
</dbReference>
<dbReference type="GO" id="GO:0003824">
    <property type="term" value="F:catalytic activity"/>
    <property type="evidence" value="ECO:0007669"/>
    <property type="project" value="InterPro"/>
</dbReference>